<sequence length="217" mass="23917">MKDEVKTSSSIQQMANHLQSNSARGARVQRVDPPFWPRLGRFRFGCPGVGIAQQPPGGTGESGRREVCALWMWLIATTELGTQAGKGRGKTQKERARGEEREAGSMELWIAAYGSRKRVTVAKTVLVSPWLVLEVGHHCCTGEACLDWRLEQPARCEVVMARILTLQSKSGTGFSFGLARVVMGKMQLCAKTYENRLSGWAVWLQLTRSGLTPPAQT</sequence>
<dbReference type="AlphaFoldDB" id="A0AAJ8BNY5"/>
<organism evidence="2">
    <name type="scientific">Aspergillus niger</name>
    <dbReference type="NCBI Taxonomy" id="5061"/>
    <lineage>
        <taxon>Eukaryota</taxon>
        <taxon>Fungi</taxon>
        <taxon>Dikarya</taxon>
        <taxon>Ascomycota</taxon>
        <taxon>Pezizomycotina</taxon>
        <taxon>Eurotiomycetes</taxon>
        <taxon>Eurotiomycetidae</taxon>
        <taxon>Eurotiales</taxon>
        <taxon>Aspergillaceae</taxon>
        <taxon>Aspergillus</taxon>
        <taxon>Aspergillus subgen. Circumdati</taxon>
    </lineage>
</organism>
<reference evidence="2" key="1">
    <citation type="submission" date="2025-02" db="EMBL/GenBank/DDBJ databases">
        <authorList>
            <consortium name="NCBI Genome Project"/>
        </authorList>
    </citation>
    <scope>NUCLEOTIDE SEQUENCE</scope>
</reference>
<accession>A0AAJ8BNY5</accession>
<feature type="region of interest" description="Disordered" evidence="1">
    <location>
        <begin position="1"/>
        <end position="27"/>
    </location>
</feature>
<dbReference type="VEuPathDB" id="FungiDB:An08g04180"/>
<reference evidence="2" key="2">
    <citation type="submission" date="2025-08" db="UniProtKB">
        <authorList>
            <consortium name="RefSeq"/>
        </authorList>
    </citation>
    <scope>IDENTIFICATION</scope>
</reference>
<feature type="compositionally biased region" description="Polar residues" evidence="1">
    <location>
        <begin position="7"/>
        <end position="23"/>
    </location>
</feature>
<gene>
    <name evidence="2" type="ORF">An08g04180</name>
</gene>
<name>A0AAJ8BNY5_ASPNG</name>
<evidence type="ECO:0000313" key="2">
    <source>
        <dbReference type="RefSeq" id="XP_059601180.1"/>
    </source>
</evidence>
<proteinExistence type="predicted"/>
<protein>
    <submittedName>
        <fullName evidence="2">Uncharacterized protein</fullName>
    </submittedName>
</protein>
<dbReference type="RefSeq" id="XP_059601180.1">
    <property type="nucleotide sequence ID" value="XM_059748987.1"/>
</dbReference>
<dbReference type="KEGG" id="ang:An08g04180"/>
<feature type="non-terminal residue" evidence="2">
    <location>
        <position position="217"/>
    </location>
</feature>
<evidence type="ECO:0000256" key="1">
    <source>
        <dbReference type="SAM" id="MobiDB-lite"/>
    </source>
</evidence>
<dbReference type="GeneID" id="84591644"/>